<comment type="caution">
    <text evidence="1">The sequence shown here is derived from an EMBL/GenBank/DDBJ whole genome shotgun (WGS) entry which is preliminary data.</text>
</comment>
<protein>
    <submittedName>
        <fullName evidence="1">Uncharacterized protein</fullName>
    </submittedName>
</protein>
<organism evidence="1 2">
    <name type="scientific">Caerostris extrusa</name>
    <name type="common">Bark spider</name>
    <name type="synonym">Caerostris bankana</name>
    <dbReference type="NCBI Taxonomy" id="172846"/>
    <lineage>
        <taxon>Eukaryota</taxon>
        <taxon>Metazoa</taxon>
        <taxon>Ecdysozoa</taxon>
        <taxon>Arthropoda</taxon>
        <taxon>Chelicerata</taxon>
        <taxon>Arachnida</taxon>
        <taxon>Araneae</taxon>
        <taxon>Araneomorphae</taxon>
        <taxon>Entelegynae</taxon>
        <taxon>Araneoidea</taxon>
        <taxon>Araneidae</taxon>
        <taxon>Caerostris</taxon>
    </lineage>
</organism>
<gene>
    <name evidence="1" type="ORF">CEXT_589411</name>
</gene>
<proteinExistence type="predicted"/>
<evidence type="ECO:0000313" key="1">
    <source>
        <dbReference type="EMBL" id="GIY08893.1"/>
    </source>
</evidence>
<dbReference type="AlphaFoldDB" id="A0AAV4QGQ2"/>
<sequence length="91" mass="10144">MEQGVSGTMPGGSSIARSQLLGQVFECSMEGYKNKKTTQLHKNVFRKQINKVLQKSEAACPVCKNEVTPSQRKFVQYPKQSNGDPQKLVKN</sequence>
<keyword evidence="2" id="KW-1185">Reference proteome</keyword>
<dbReference type="Proteomes" id="UP001054945">
    <property type="component" value="Unassembled WGS sequence"/>
</dbReference>
<evidence type="ECO:0000313" key="2">
    <source>
        <dbReference type="Proteomes" id="UP001054945"/>
    </source>
</evidence>
<dbReference type="EMBL" id="BPLR01006305">
    <property type="protein sequence ID" value="GIY08893.1"/>
    <property type="molecule type" value="Genomic_DNA"/>
</dbReference>
<reference evidence="1 2" key="1">
    <citation type="submission" date="2021-06" db="EMBL/GenBank/DDBJ databases">
        <title>Caerostris extrusa draft genome.</title>
        <authorList>
            <person name="Kono N."/>
            <person name="Arakawa K."/>
        </authorList>
    </citation>
    <scope>NUCLEOTIDE SEQUENCE [LARGE SCALE GENOMIC DNA]</scope>
</reference>
<name>A0AAV4QGQ2_CAEEX</name>
<accession>A0AAV4QGQ2</accession>